<gene>
    <name evidence="3" type="ORF">E6W39_30130</name>
</gene>
<organism evidence="3 4">
    <name type="scientific">Kitasatospora acidiphila</name>
    <dbReference type="NCBI Taxonomy" id="2567942"/>
    <lineage>
        <taxon>Bacteria</taxon>
        <taxon>Bacillati</taxon>
        <taxon>Actinomycetota</taxon>
        <taxon>Actinomycetes</taxon>
        <taxon>Kitasatosporales</taxon>
        <taxon>Streptomycetaceae</taxon>
        <taxon>Kitasatospora</taxon>
    </lineage>
</organism>
<dbReference type="Gene3D" id="1.10.260.40">
    <property type="entry name" value="lambda repressor-like DNA-binding domains"/>
    <property type="match status" value="1"/>
</dbReference>
<dbReference type="AlphaFoldDB" id="A0A540W9L0"/>
<dbReference type="SUPFAM" id="SSF48452">
    <property type="entry name" value="TPR-like"/>
    <property type="match status" value="2"/>
</dbReference>
<dbReference type="Proteomes" id="UP000319103">
    <property type="component" value="Unassembled WGS sequence"/>
</dbReference>
<dbReference type="CDD" id="cd00093">
    <property type="entry name" value="HTH_XRE"/>
    <property type="match status" value="1"/>
</dbReference>
<dbReference type="SUPFAM" id="SSF47413">
    <property type="entry name" value="lambda repressor-like DNA-binding domains"/>
    <property type="match status" value="1"/>
</dbReference>
<feature type="domain" description="HTH cro/C1-type" evidence="2">
    <location>
        <begin position="15"/>
        <end position="68"/>
    </location>
</feature>
<evidence type="ECO:0000313" key="3">
    <source>
        <dbReference type="EMBL" id="TQF05709.1"/>
    </source>
</evidence>
<keyword evidence="1" id="KW-0238">DNA-binding</keyword>
<dbReference type="InterPro" id="IPR011990">
    <property type="entry name" value="TPR-like_helical_dom_sf"/>
</dbReference>
<name>A0A540W9L0_9ACTN</name>
<sequence>MESGQDATSEIGRRLRDLRRERGLKQSDLAGEGLSVSYLSLLESGKRPLTPAILRRLAGELGCTVEYLRTGRESSQERERQRELLLCVTMGELALREGDYQRTLTACEAVLAEEPPAEGPTLRRAMIARADALERLGRPGEALGELHRLYRETVLGPGSVEWLRLAVALCRCHLLAGEPGSAVEAGEHALGRLDAVLSEPTEDHLGLGVVLIEAHHRNGDLRAARCLADRLLPQAEQPATPVVRATAFEAASRRAQSVGNTALALTLAERALALPAEDDVARCLGLLKAGYGSLLLDGPLPEPDRAKSYLSSAGRELALHGRRLDRAGCELSLARADVMLGEYAQGAAHAERALQLAGTEPTGVCVWAWLQLAEARRLQGRPDQAAASLRTAERLLDGPQLAAGRDLAEAWRALGDLWLNNQDSEAAMRAYRQGLAAAGLSGAAPLPAALRPALPSAHEVHRL</sequence>
<proteinExistence type="predicted"/>
<evidence type="ECO:0000259" key="2">
    <source>
        <dbReference type="PROSITE" id="PS50943"/>
    </source>
</evidence>
<dbReference type="InterPro" id="IPR050807">
    <property type="entry name" value="TransReg_Diox_bact_type"/>
</dbReference>
<dbReference type="GO" id="GO:0005829">
    <property type="term" value="C:cytosol"/>
    <property type="evidence" value="ECO:0007669"/>
    <property type="project" value="TreeGrafter"/>
</dbReference>
<dbReference type="PROSITE" id="PS50943">
    <property type="entry name" value="HTH_CROC1"/>
    <property type="match status" value="1"/>
</dbReference>
<dbReference type="InterPro" id="IPR001387">
    <property type="entry name" value="Cro/C1-type_HTH"/>
</dbReference>
<dbReference type="GO" id="GO:0003700">
    <property type="term" value="F:DNA-binding transcription factor activity"/>
    <property type="evidence" value="ECO:0007669"/>
    <property type="project" value="TreeGrafter"/>
</dbReference>
<reference evidence="3 4" key="1">
    <citation type="submission" date="2019-06" db="EMBL/GenBank/DDBJ databases">
        <title>Description of Kitasatospora acidophila sp. nov. isolated from pine grove soil, and reclassification of Streptomyces novaecaesareae to Kitasatospora novaeceasareae comb. nov.</title>
        <authorList>
            <person name="Kim M.J."/>
        </authorList>
    </citation>
    <scope>NUCLEOTIDE SEQUENCE [LARGE SCALE GENOMIC DNA]</scope>
    <source>
        <strain evidence="3 4">MMS16-CNU292</strain>
    </source>
</reference>
<dbReference type="Gene3D" id="1.25.40.10">
    <property type="entry name" value="Tetratricopeptide repeat domain"/>
    <property type="match status" value="1"/>
</dbReference>
<dbReference type="InterPro" id="IPR019734">
    <property type="entry name" value="TPR_rpt"/>
</dbReference>
<dbReference type="EMBL" id="VIGB01000003">
    <property type="protein sequence ID" value="TQF05709.1"/>
    <property type="molecule type" value="Genomic_DNA"/>
</dbReference>
<evidence type="ECO:0000256" key="1">
    <source>
        <dbReference type="ARBA" id="ARBA00023125"/>
    </source>
</evidence>
<dbReference type="InterPro" id="IPR010982">
    <property type="entry name" value="Lambda_DNA-bd_dom_sf"/>
</dbReference>
<dbReference type="GO" id="GO:0003677">
    <property type="term" value="F:DNA binding"/>
    <property type="evidence" value="ECO:0007669"/>
    <property type="project" value="UniProtKB-KW"/>
</dbReference>
<dbReference type="SMART" id="SM00530">
    <property type="entry name" value="HTH_XRE"/>
    <property type="match status" value="1"/>
</dbReference>
<dbReference type="OrthoDB" id="3675359at2"/>
<dbReference type="Pfam" id="PF01381">
    <property type="entry name" value="HTH_3"/>
    <property type="match status" value="1"/>
</dbReference>
<protein>
    <submittedName>
        <fullName evidence="3">Helix-turn-helix domain-containing protein</fullName>
    </submittedName>
</protein>
<evidence type="ECO:0000313" key="4">
    <source>
        <dbReference type="Proteomes" id="UP000319103"/>
    </source>
</evidence>
<dbReference type="PANTHER" id="PTHR46797:SF1">
    <property type="entry name" value="METHYLPHOSPHONATE SYNTHASE"/>
    <property type="match status" value="1"/>
</dbReference>
<dbReference type="PANTHER" id="PTHR46797">
    <property type="entry name" value="HTH-TYPE TRANSCRIPTIONAL REGULATOR"/>
    <property type="match status" value="1"/>
</dbReference>
<accession>A0A540W9L0</accession>
<comment type="caution">
    <text evidence="3">The sequence shown here is derived from an EMBL/GenBank/DDBJ whole genome shotgun (WGS) entry which is preliminary data.</text>
</comment>
<keyword evidence="4" id="KW-1185">Reference proteome</keyword>
<dbReference type="RefSeq" id="WP_141636179.1">
    <property type="nucleotide sequence ID" value="NZ_VIGB01000003.1"/>
</dbReference>
<dbReference type="SMART" id="SM00028">
    <property type="entry name" value="TPR"/>
    <property type="match status" value="4"/>
</dbReference>